<organism evidence="4 5">
    <name type="scientific">Arsukibacterium ikkense</name>
    <dbReference type="NCBI Taxonomy" id="336831"/>
    <lineage>
        <taxon>Bacteria</taxon>
        <taxon>Pseudomonadati</taxon>
        <taxon>Pseudomonadota</taxon>
        <taxon>Gammaproteobacteria</taxon>
        <taxon>Chromatiales</taxon>
        <taxon>Chromatiaceae</taxon>
        <taxon>Arsukibacterium</taxon>
    </lineage>
</organism>
<dbReference type="InterPro" id="IPR057165">
    <property type="entry name" value="DUF7843"/>
</dbReference>
<comment type="caution">
    <text evidence="4">The sequence shown here is derived from an EMBL/GenBank/DDBJ whole genome shotgun (WGS) entry which is preliminary data.</text>
</comment>
<name>A0A0M2V2T5_9GAMM</name>
<gene>
    <name evidence="4" type="ORF">WG68_12015</name>
</gene>
<dbReference type="Pfam" id="PF25222">
    <property type="entry name" value="DUF7840"/>
    <property type="match status" value="1"/>
</dbReference>
<evidence type="ECO:0000259" key="3">
    <source>
        <dbReference type="Pfam" id="PF25225"/>
    </source>
</evidence>
<dbReference type="EMBL" id="LAHO01000011">
    <property type="protein sequence ID" value="KKO45147.1"/>
    <property type="molecule type" value="Genomic_DNA"/>
</dbReference>
<feature type="domain" description="DUF7840" evidence="2">
    <location>
        <begin position="367"/>
        <end position="579"/>
    </location>
</feature>
<dbReference type="STRING" id="336831.WG68_12015"/>
<dbReference type="AlphaFoldDB" id="A0A0M2V2T5"/>
<feature type="domain" description="Lnb N-terminal periplasmic" evidence="1">
    <location>
        <begin position="97"/>
        <end position="259"/>
    </location>
</feature>
<accession>A0A0M2V2T5</accession>
<evidence type="ECO:0000259" key="1">
    <source>
        <dbReference type="Pfam" id="PF13387"/>
    </source>
</evidence>
<protein>
    <submittedName>
        <fullName evidence="4">Uncharacterized protein</fullName>
    </submittedName>
</protein>
<evidence type="ECO:0000313" key="5">
    <source>
        <dbReference type="Proteomes" id="UP000034228"/>
    </source>
</evidence>
<dbReference type="Pfam" id="PF13387">
    <property type="entry name" value="Lnb_N"/>
    <property type="match status" value="1"/>
</dbReference>
<sequence length="581" mass="65647">MFSTAYASNADLYNLSEQSIWSLLIHSKENRAQITDPKFLLSAGSFSAQSELKLTLEQFQQHPYETFCRFPARISYLSEQMKFDLPEDRFSKCPELKAFLEHVPFDSLELVYASEVLSSATSMMGHIFIKASGLNSRAIPVEHSLAYYTEITTFNPLKLVIESTMTGMPGFFSVKPFAKDVEQYIKKEQRNLWQFSLQATPGQLHLLQLHIWELNQVNITYYFQSFNCATLTLEMLALLEPSLLKHRGTIVSPADVVKAAVTEGVVTATSLDTAPHWLFHALRDSIAQKDAKEIDQLVFARKSLTNETRRQQLIKLAADPLAARYITSVVERAIEQDVLESGFTVPTASKDVIFDFTGYKHPAKTPQDSAFGVTWLQDEYNSRALLHYLPAGHFLHNDNRQYLSESELIIAKVSVAVTPDTNKIQLEEFTLYSFRSISPDHAAFPVLSGEFYLGYRQSYQQDLQLASAFEVSGALGKSLRLHRDIISYAMAGAGLTTDVTHSKAFIYAKAGVVMNLIGDTKLYIQYEKSTGKIKNANKFADTTAILSWFPDRDHSINLKLNLVGSKKEQRTQFGAEYFYHF</sequence>
<keyword evidence="5" id="KW-1185">Reference proteome</keyword>
<proteinExistence type="predicted"/>
<dbReference type="Proteomes" id="UP000034228">
    <property type="component" value="Unassembled WGS sequence"/>
</dbReference>
<dbReference type="InterPro" id="IPR025178">
    <property type="entry name" value="Lnb_N"/>
</dbReference>
<evidence type="ECO:0000313" key="4">
    <source>
        <dbReference type="EMBL" id="KKO45147.1"/>
    </source>
</evidence>
<dbReference type="Pfam" id="PF25225">
    <property type="entry name" value="DUF7843"/>
    <property type="match status" value="1"/>
</dbReference>
<feature type="domain" description="DUF7843" evidence="3">
    <location>
        <begin position="14"/>
        <end position="80"/>
    </location>
</feature>
<dbReference type="InterPro" id="IPR057162">
    <property type="entry name" value="DUF7840"/>
</dbReference>
<reference evidence="4 5" key="1">
    <citation type="submission" date="2015-03" db="EMBL/GenBank/DDBJ databases">
        <title>Draft genome sequences of two protease-producing strains of Arsukibacterium isolated from two cold and alkaline environments.</title>
        <authorList>
            <person name="Lylloff J.E."/>
            <person name="Skov L.B."/>
            <person name="Jepsen M."/>
            <person name="Hallin P.F."/>
            <person name="Sorensen S.J."/>
            <person name="Stougaard P."/>
            <person name="Glaring M.A."/>
        </authorList>
    </citation>
    <scope>NUCLEOTIDE SEQUENCE [LARGE SCALE GENOMIC DNA]</scope>
    <source>
        <strain evidence="4 5">GCM72</strain>
    </source>
</reference>
<evidence type="ECO:0000259" key="2">
    <source>
        <dbReference type="Pfam" id="PF25222"/>
    </source>
</evidence>